<sequence length="199" mass="22460">MSKKIRLLIIGLLLFHISFGQGSRNLMFSFGIGGISSPASHRIQAPSLGMSYFLSTNYIISNHYTIAIDYTSGSHEYTSNIYDSSTPLLASKIQLRALSLIFKYKILHKNYFSIDIGTGFSLLHSLHRHPIYEGIKDNLSFKEMRFFKHTDLAFPFKLELNFRLASNWILGVDSGVFSAPTAYPLVGISLLPRLSYIIK</sequence>
<evidence type="ECO:0008006" key="3">
    <source>
        <dbReference type="Google" id="ProtNLM"/>
    </source>
</evidence>
<evidence type="ECO:0000313" key="1">
    <source>
        <dbReference type="EMBL" id="SFF63644.1"/>
    </source>
</evidence>
<dbReference type="STRING" id="1003.SAMN04488541_10992"/>
<evidence type="ECO:0000313" key="2">
    <source>
        <dbReference type="Proteomes" id="UP000199513"/>
    </source>
</evidence>
<dbReference type="AlphaFoldDB" id="A0A1I2K9L1"/>
<name>A0A1I2K9L1_9BACT</name>
<protein>
    <recommendedName>
        <fullName evidence="3">Outer membrane protein beta-barrel domain-containing protein</fullName>
    </recommendedName>
</protein>
<accession>A0A1I2K9L1</accession>
<gene>
    <name evidence="1" type="ORF">SAMN04488541_10992</name>
</gene>
<keyword evidence="2" id="KW-1185">Reference proteome</keyword>
<dbReference type="Proteomes" id="UP000199513">
    <property type="component" value="Unassembled WGS sequence"/>
</dbReference>
<dbReference type="RefSeq" id="WP_143091087.1">
    <property type="nucleotide sequence ID" value="NZ_FONY01000099.1"/>
</dbReference>
<dbReference type="EMBL" id="FONY01000099">
    <property type="protein sequence ID" value="SFF63644.1"/>
    <property type="molecule type" value="Genomic_DNA"/>
</dbReference>
<proteinExistence type="predicted"/>
<reference evidence="1 2" key="1">
    <citation type="submission" date="2016-10" db="EMBL/GenBank/DDBJ databases">
        <authorList>
            <person name="de Groot N.N."/>
        </authorList>
    </citation>
    <scope>NUCLEOTIDE SEQUENCE [LARGE SCALE GENOMIC DNA]</scope>
    <source>
        <strain>GEY</strain>
        <strain evidence="2">DSM 9560</strain>
    </source>
</reference>
<organism evidence="1 2">
    <name type="scientific">Thermoflexibacter ruber</name>
    <dbReference type="NCBI Taxonomy" id="1003"/>
    <lineage>
        <taxon>Bacteria</taxon>
        <taxon>Pseudomonadati</taxon>
        <taxon>Bacteroidota</taxon>
        <taxon>Cytophagia</taxon>
        <taxon>Cytophagales</taxon>
        <taxon>Thermoflexibacteraceae</taxon>
        <taxon>Thermoflexibacter</taxon>
    </lineage>
</organism>